<dbReference type="GO" id="GO:0050333">
    <property type="term" value="F:thiamine triphosphate phosphatase activity"/>
    <property type="evidence" value="ECO:0007669"/>
    <property type="project" value="UniProtKB-EC"/>
</dbReference>
<dbReference type="GO" id="GO:0000287">
    <property type="term" value="F:magnesium ion binding"/>
    <property type="evidence" value="ECO:0007669"/>
    <property type="project" value="TreeGrafter"/>
</dbReference>
<evidence type="ECO:0000256" key="7">
    <source>
        <dbReference type="ARBA" id="ARBA00020088"/>
    </source>
</evidence>
<evidence type="ECO:0000256" key="13">
    <source>
        <dbReference type="ARBA" id="ARBA00048194"/>
    </source>
</evidence>
<feature type="domain" description="CYTH" evidence="14">
    <location>
        <begin position="35"/>
        <end position="156"/>
    </location>
</feature>
<evidence type="ECO:0000256" key="6">
    <source>
        <dbReference type="ARBA" id="ARBA00012378"/>
    </source>
</evidence>
<dbReference type="SUPFAM" id="SSF55154">
    <property type="entry name" value="CYTH-like phosphatases"/>
    <property type="match status" value="1"/>
</dbReference>
<organism evidence="15">
    <name type="scientific">Aspergillus flavus</name>
    <dbReference type="NCBI Taxonomy" id="5059"/>
    <lineage>
        <taxon>Eukaryota</taxon>
        <taxon>Fungi</taxon>
        <taxon>Dikarya</taxon>
        <taxon>Ascomycota</taxon>
        <taxon>Pezizomycotina</taxon>
        <taxon>Eurotiomycetes</taxon>
        <taxon>Eurotiomycetidae</taxon>
        <taxon>Eurotiales</taxon>
        <taxon>Aspergillaceae</taxon>
        <taxon>Aspergillus</taxon>
        <taxon>Aspergillus subgen. Circumdati</taxon>
    </lineage>
</organism>
<dbReference type="InterPro" id="IPR033469">
    <property type="entry name" value="CYTH-like_dom_sf"/>
</dbReference>
<comment type="subcellular location">
    <subcellularLocation>
        <location evidence="3">Cytoplasm</location>
    </subcellularLocation>
</comment>
<evidence type="ECO:0000256" key="12">
    <source>
        <dbReference type="ARBA" id="ARBA00022990"/>
    </source>
</evidence>
<gene>
    <name evidence="15" type="ORF">BDV35DRAFT_390315</name>
</gene>
<evidence type="ECO:0000313" key="15">
    <source>
        <dbReference type="EMBL" id="KAB8249229.1"/>
    </source>
</evidence>
<keyword evidence="8" id="KW-0963">Cytoplasm</keyword>
<dbReference type="Gene3D" id="2.40.320.10">
    <property type="entry name" value="Hypothetical Protein Pfu-838710-001"/>
    <property type="match status" value="1"/>
</dbReference>
<evidence type="ECO:0000256" key="2">
    <source>
        <dbReference type="ARBA" id="ARBA00002106"/>
    </source>
</evidence>
<dbReference type="AlphaFoldDB" id="A0A5N6H6F2"/>
<dbReference type="VEuPathDB" id="FungiDB:AFLA_004988"/>
<evidence type="ECO:0000256" key="4">
    <source>
        <dbReference type="ARBA" id="ARBA00008181"/>
    </source>
</evidence>
<dbReference type="GO" id="GO:0006772">
    <property type="term" value="P:thiamine metabolic process"/>
    <property type="evidence" value="ECO:0007669"/>
    <property type="project" value="InterPro"/>
</dbReference>
<protein>
    <recommendedName>
        <fullName evidence="7">Thiamine-triphosphatase</fullName>
        <ecNumber evidence="6">3.6.1.28</ecNumber>
    </recommendedName>
</protein>
<dbReference type="Pfam" id="PF01928">
    <property type="entry name" value="CYTH"/>
    <property type="match status" value="1"/>
</dbReference>
<dbReference type="CDD" id="cd07758">
    <property type="entry name" value="ThTPase"/>
    <property type="match status" value="1"/>
</dbReference>
<comment type="function">
    <text evidence="2">Hydrolase highly specific for thiamine triphosphate (ThTP).</text>
</comment>
<dbReference type="PANTHER" id="PTHR14586">
    <property type="entry name" value="THIAMINE-TRIPHOSPHATASE"/>
    <property type="match status" value="1"/>
</dbReference>
<dbReference type="GO" id="GO:0005737">
    <property type="term" value="C:cytoplasm"/>
    <property type="evidence" value="ECO:0007669"/>
    <property type="project" value="UniProtKB-SubCell"/>
</dbReference>
<comment type="cofactor">
    <cofactor evidence="1">
        <name>Mg(2+)</name>
        <dbReference type="ChEBI" id="CHEBI:18420"/>
    </cofactor>
</comment>
<dbReference type="EMBL" id="ML734573">
    <property type="protein sequence ID" value="KAB8249229.1"/>
    <property type="molecule type" value="Genomic_DNA"/>
</dbReference>
<keyword evidence="12" id="KW-0007">Acetylation</keyword>
<evidence type="ECO:0000256" key="9">
    <source>
        <dbReference type="ARBA" id="ARBA00022723"/>
    </source>
</evidence>
<dbReference type="InterPro" id="IPR012177">
    <property type="entry name" value="ThTPase_euk"/>
</dbReference>
<evidence type="ECO:0000256" key="3">
    <source>
        <dbReference type="ARBA" id="ARBA00004496"/>
    </source>
</evidence>
<evidence type="ECO:0000256" key="5">
    <source>
        <dbReference type="ARBA" id="ARBA00011245"/>
    </source>
</evidence>
<dbReference type="InterPro" id="IPR023577">
    <property type="entry name" value="CYTH_domain"/>
</dbReference>
<proteinExistence type="inferred from homology"/>
<comment type="similarity">
    <text evidence="4">Belongs to the ThTPase family.</text>
</comment>
<evidence type="ECO:0000256" key="1">
    <source>
        <dbReference type="ARBA" id="ARBA00001946"/>
    </source>
</evidence>
<evidence type="ECO:0000256" key="10">
    <source>
        <dbReference type="ARBA" id="ARBA00022801"/>
    </source>
</evidence>
<reference evidence="15" key="1">
    <citation type="submission" date="2019-04" db="EMBL/GenBank/DDBJ databases">
        <title>Friends and foes A comparative genomics study of 23 Aspergillus species from section Flavi.</title>
        <authorList>
            <consortium name="DOE Joint Genome Institute"/>
            <person name="Kjaerbolling I."/>
            <person name="Vesth T."/>
            <person name="Frisvad J.C."/>
            <person name="Nybo J.L."/>
            <person name="Theobald S."/>
            <person name="Kildgaard S."/>
            <person name="Isbrandt T."/>
            <person name="Kuo A."/>
            <person name="Sato A."/>
            <person name="Lyhne E.K."/>
            <person name="Kogle M.E."/>
            <person name="Wiebenga A."/>
            <person name="Kun R.S."/>
            <person name="Lubbers R.J."/>
            <person name="Makela M.R."/>
            <person name="Barry K."/>
            <person name="Chovatia M."/>
            <person name="Clum A."/>
            <person name="Daum C."/>
            <person name="Haridas S."/>
            <person name="He G."/>
            <person name="LaButti K."/>
            <person name="Lipzen A."/>
            <person name="Mondo S."/>
            <person name="Riley R."/>
            <person name="Salamov A."/>
            <person name="Simmons B.A."/>
            <person name="Magnuson J.K."/>
            <person name="Henrissat B."/>
            <person name="Mortensen U.H."/>
            <person name="Larsen T.O."/>
            <person name="Devries R.P."/>
            <person name="Grigoriev I.V."/>
            <person name="Machida M."/>
            <person name="Baker S.E."/>
            <person name="Andersen M.R."/>
        </authorList>
    </citation>
    <scope>NUCLEOTIDE SEQUENCE [LARGE SCALE GENOMIC DNA]</scope>
    <source>
        <strain evidence="15">CBS 121.62</strain>
    </source>
</reference>
<sequence>MLILEVERKFRCLAINRLLIDGGFPPFRSLRYCGKHSFHDIYFDHRGILCSRGVWVRQRNGCWQAKIRRGGDYNNSKFEELSAPNQIADYLEELTGARNTERDKFGLKQTASFTTGRESWKADKDFTIVQDVTDFGHTVGEVELEYYLEQEGNSSCDNGQLGESKMADMDARISAFMKRYSWAFCAGVPKGKLTAYFEKFPGA</sequence>
<dbReference type="VEuPathDB" id="FungiDB:F9C07_2284594"/>
<accession>A0A5N6H6F2</accession>
<dbReference type="InterPro" id="IPR039582">
    <property type="entry name" value="THTPA"/>
</dbReference>
<comment type="subunit">
    <text evidence="5">Monomer.</text>
</comment>
<evidence type="ECO:0000256" key="11">
    <source>
        <dbReference type="ARBA" id="ARBA00022842"/>
    </source>
</evidence>
<evidence type="ECO:0000256" key="8">
    <source>
        <dbReference type="ARBA" id="ARBA00022490"/>
    </source>
</evidence>
<dbReference type="Proteomes" id="UP000325434">
    <property type="component" value="Unassembled WGS sequence"/>
</dbReference>
<keyword evidence="11" id="KW-0460">Magnesium</keyword>
<name>A0A5N6H6F2_ASPFL</name>
<keyword evidence="9" id="KW-0479">Metal-binding</keyword>
<keyword evidence="10" id="KW-0378">Hydrolase</keyword>
<dbReference type="PANTHER" id="PTHR14586:SF1">
    <property type="entry name" value="THIAMINE-TRIPHOSPHATASE"/>
    <property type="match status" value="1"/>
</dbReference>
<comment type="catalytic activity">
    <reaction evidence="13">
        <text>thiamine triphosphate + H2O = thiamine diphosphate + phosphate + H(+)</text>
        <dbReference type="Rhea" id="RHEA:11744"/>
        <dbReference type="ChEBI" id="CHEBI:15377"/>
        <dbReference type="ChEBI" id="CHEBI:15378"/>
        <dbReference type="ChEBI" id="CHEBI:43474"/>
        <dbReference type="ChEBI" id="CHEBI:58937"/>
        <dbReference type="ChEBI" id="CHEBI:58938"/>
        <dbReference type="EC" id="3.6.1.28"/>
    </reaction>
</comment>
<dbReference type="GO" id="GO:0042357">
    <property type="term" value="P:thiamine diphosphate metabolic process"/>
    <property type="evidence" value="ECO:0007669"/>
    <property type="project" value="TreeGrafter"/>
</dbReference>
<evidence type="ECO:0000259" key="14">
    <source>
        <dbReference type="Pfam" id="PF01928"/>
    </source>
</evidence>
<dbReference type="EC" id="3.6.1.28" evidence="6"/>